<gene>
    <name evidence="5" type="ORF">OXX778_LOCUS5133</name>
</gene>
<evidence type="ECO:0000313" key="5">
    <source>
        <dbReference type="EMBL" id="CAF0774569.1"/>
    </source>
</evidence>
<dbReference type="PANTHER" id="PTHR10901">
    <property type="entry name" value="TROPOMODULIN"/>
    <property type="match status" value="1"/>
</dbReference>
<dbReference type="InterPro" id="IPR004934">
    <property type="entry name" value="TMOD"/>
</dbReference>
<dbReference type="OrthoDB" id="2163268at2759"/>
<feature type="region of interest" description="Disordered" evidence="4">
    <location>
        <begin position="88"/>
        <end position="115"/>
    </location>
</feature>
<organism evidence="5 6">
    <name type="scientific">Brachionus calyciflorus</name>
    <dbReference type="NCBI Taxonomy" id="104777"/>
    <lineage>
        <taxon>Eukaryota</taxon>
        <taxon>Metazoa</taxon>
        <taxon>Spiralia</taxon>
        <taxon>Gnathifera</taxon>
        <taxon>Rotifera</taxon>
        <taxon>Eurotatoria</taxon>
        <taxon>Monogononta</taxon>
        <taxon>Pseudotrocha</taxon>
        <taxon>Ploima</taxon>
        <taxon>Brachionidae</taxon>
        <taxon>Brachionus</taxon>
    </lineage>
</organism>
<dbReference type="GO" id="GO:0030016">
    <property type="term" value="C:myofibril"/>
    <property type="evidence" value="ECO:0007669"/>
    <property type="project" value="TreeGrafter"/>
</dbReference>
<accession>A0A813QWX8</accession>
<dbReference type="InterPro" id="IPR032675">
    <property type="entry name" value="LRR_dom_sf"/>
</dbReference>
<sequence length="411" mass="47118">MPIHHRVYKWRDSSVGTVMGVQAECREYKSFVFISLHDSFELFNGCFLIHKILIFKMSRMQRDFSNADFDEIDALLSQLTEEELETLAGEVDPDDPYLPPSERCRDQTKKKPTGPYDREKLLKFLEDQGKNEKDWEQNKEFIKEIRGKVWVPPPKPVQEEHPELEHVTTEWDEILSGASEAEIVELAAILGFTGLVNQVQFHAANKNDKHVSYGGWNAAAKSEPLKFVPPEPDNKTDVEESIKRLKENDPSLTELNLNNIKNISHERMKQVIEAMRTNTNCKNLSMANIDMPDSVAKTIVEMLEENKTLLTLNIESNLLTGLVIADVCRATLKNQTLIDLRLSNQRAQILGTKIEMDIANSVSQNSKLLRLGIHFNTLGPRAKVQDVLKRNWDNLRLKRINEKGDKEEEDE</sequence>
<dbReference type="GO" id="GO:0007015">
    <property type="term" value="P:actin filament organization"/>
    <property type="evidence" value="ECO:0007669"/>
    <property type="project" value="TreeGrafter"/>
</dbReference>
<proteinExistence type="predicted"/>
<evidence type="ECO:0008006" key="7">
    <source>
        <dbReference type="Google" id="ProtNLM"/>
    </source>
</evidence>
<dbReference type="GO" id="GO:0005523">
    <property type="term" value="F:tropomyosin binding"/>
    <property type="evidence" value="ECO:0007669"/>
    <property type="project" value="InterPro"/>
</dbReference>
<dbReference type="Pfam" id="PF03250">
    <property type="entry name" value="Tropomodulin"/>
    <property type="match status" value="1"/>
</dbReference>
<dbReference type="PANTHER" id="PTHR10901:SF6">
    <property type="entry name" value="TROPOMODULIN, ISOFORM N"/>
    <property type="match status" value="1"/>
</dbReference>
<keyword evidence="2" id="KW-0963">Cytoplasm</keyword>
<dbReference type="Gene3D" id="3.80.10.10">
    <property type="entry name" value="Ribonuclease Inhibitor"/>
    <property type="match status" value="1"/>
</dbReference>
<keyword evidence="6" id="KW-1185">Reference proteome</keyword>
<dbReference type="EMBL" id="CAJNOC010000543">
    <property type="protein sequence ID" value="CAF0774569.1"/>
    <property type="molecule type" value="Genomic_DNA"/>
</dbReference>
<dbReference type="GO" id="GO:0051694">
    <property type="term" value="P:pointed-end actin filament capping"/>
    <property type="evidence" value="ECO:0007669"/>
    <property type="project" value="InterPro"/>
</dbReference>
<evidence type="ECO:0000313" key="6">
    <source>
        <dbReference type="Proteomes" id="UP000663879"/>
    </source>
</evidence>
<name>A0A813QWX8_9BILA</name>
<comment type="caution">
    <text evidence="5">The sequence shown here is derived from an EMBL/GenBank/DDBJ whole genome shotgun (WGS) entry which is preliminary data.</text>
</comment>
<evidence type="ECO:0000256" key="3">
    <source>
        <dbReference type="ARBA" id="ARBA00023212"/>
    </source>
</evidence>
<dbReference type="SUPFAM" id="SSF52047">
    <property type="entry name" value="RNI-like"/>
    <property type="match status" value="1"/>
</dbReference>
<dbReference type="GO" id="GO:0005856">
    <property type="term" value="C:cytoskeleton"/>
    <property type="evidence" value="ECO:0007669"/>
    <property type="project" value="UniProtKB-SubCell"/>
</dbReference>
<protein>
    <recommendedName>
        <fullName evidence="7">Tropomodulin</fullName>
    </recommendedName>
</protein>
<dbReference type="GO" id="GO:0030239">
    <property type="term" value="P:myofibril assembly"/>
    <property type="evidence" value="ECO:0007669"/>
    <property type="project" value="TreeGrafter"/>
</dbReference>
<evidence type="ECO:0000256" key="4">
    <source>
        <dbReference type="SAM" id="MobiDB-lite"/>
    </source>
</evidence>
<dbReference type="Proteomes" id="UP000663879">
    <property type="component" value="Unassembled WGS sequence"/>
</dbReference>
<dbReference type="FunFam" id="3.80.10.10:FF:000099">
    <property type="entry name" value="Tropomodulin, isoform C"/>
    <property type="match status" value="1"/>
</dbReference>
<comment type="subcellular location">
    <subcellularLocation>
        <location evidence="1">Cytoplasm</location>
        <location evidence="1">Cytoskeleton</location>
    </subcellularLocation>
</comment>
<keyword evidence="3" id="KW-0206">Cytoskeleton</keyword>
<reference evidence="5" key="1">
    <citation type="submission" date="2021-02" db="EMBL/GenBank/DDBJ databases">
        <authorList>
            <person name="Nowell W R."/>
        </authorList>
    </citation>
    <scope>NUCLEOTIDE SEQUENCE</scope>
    <source>
        <strain evidence="5">Ploen Becks lab</strain>
    </source>
</reference>
<dbReference type="AlphaFoldDB" id="A0A813QWX8"/>
<evidence type="ECO:0000256" key="2">
    <source>
        <dbReference type="ARBA" id="ARBA00022490"/>
    </source>
</evidence>
<evidence type="ECO:0000256" key="1">
    <source>
        <dbReference type="ARBA" id="ARBA00004245"/>
    </source>
</evidence>